<proteinExistence type="predicted"/>
<keyword evidence="1" id="KW-0812">Transmembrane</keyword>
<sequence>MRRAKIIAIVIIVFATFVSILYLIYEAKELERYTISPNDRDFYFILYSTSGGTLRDNSSVKGILLSCEKSLKSMGYDVLNLGIRGNADAREEIIKSVKGSKKYVLLDINATAAVLNKNTLLIKIGSRDETRYMENLEHGNKIKNTLKNIGIGVNILSDAKNGYNDDLSSISLRFEISKRNNAREGAELISKALGAMIR</sequence>
<organism evidence="2 3">
    <name type="scientific">Fonticella tunisiensis</name>
    <dbReference type="NCBI Taxonomy" id="1096341"/>
    <lineage>
        <taxon>Bacteria</taxon>
        <taxon>Bacillati</taxon>
        <taxon>Bacillota</taxon>
        <taxon>Clostridia</taxon>
        <taxon>Eubacteriales</taxon>
        <taxon>Clostridiaceae</taxon>
        <taxon>Fonticella</taxon>
    </lineage>
</organism>
<dbReference type="Proteomes" id="UP000295325">
    <property type="component" value="Unassembled WGS sequence"/>
</dbReference>
<accession>A0A4R7KCX5</accession>
<comment type="caution">
    <text evidence="2">The sequence shown here is derived from an EMBL/GenBank/DDBJ whole genome shotgun (WGS) entry which is preliminary data.</text>
</comment>
<feature type="transmembrane region" description="Helical" evidence="1">
    <location>
        <begin position="6"/>
        <end position="25"/>
    </location>
</feature>
<dbReference type="RefSeq" id="WP_133629085.1">
    <property type="nucleotide sequence ID" value="NZ_SOAZ01000027.1"/>
</dbReference>
<dbReference type="AlphaFoldDB" id="A0A4R7KCX5"/>
<keyword evidence="1" id="KW-0472">Membrane</keyword>
<evidence type="ECO:0000313" key="2">
    <source>
        <dbReference type="EMBL" id="TDT50546.1"/>
    </source>
</evidence>
<name>A0A4R7KCX5_9CLOT</name>
<keyword evidence="3" id="KW-1185">Reference proteome</keyword>
<gene>
    <name evidence="2" type="ORF">EDD71_1279</name>
</gene>
<keyword evidence="1" id="KW-1133">Transmembrane helix</keyword>
<protein>
    <submittedName>
        <fullName evidence="2">Uncharacterized protein</fullName>
    </submittedName>
</protein>
<evidence type="ECO:0000256" key="1">
    <source>
        <dbReference type="SAM" id="Phobius"/>
    </source>
</evidence>
<evidence type="ECO:0000313" key="3">
    <source>
        <dbReference type="Proteomes" id="UP000295325"/>
    </source>
</evidence>
<reference evidence="2 3" key="1">
    <citation type="submission" date="2019-03" db="EMBL/GenBank/DDBJ databases">
        <title>Genomic Encyclopedia of Type Strains, Phase IV (KMG-IV): sequencing the most valuable type-strain genomes for metagenomic binning, comparative biology and taxonomic classification.</title>
        <authorList>
            <person name="Goeker M."/>
        </authorList>
    </citation>
    <scope>NUCLEOTIDE SEQUENCE [LARGE SCALE GENOMIC DNA]</scope>
    <source>
        <strain evidence="2 3">DSM 24455</strain>
    </source>
</reference>
<dbReference type="EMBL" id="SOAZ01000027">
    <property type="protein sequence ID" value="TDT50546.1"/>
    <property type="molecule type" value="Genomic_DNA"/>
</dbReference>